<evidence type="ECO:0000259" key="13">
    <source>
        <dbReference type="Pfam" id="PF07731"/>
    </source>
</evidence>
<dbReference type="Proteomes" id="UP000319353">
    <property type="component" value="Unassembled WGS sequence"/>
</dbReference>
<dbReference type="Pfam" id="PF07731">
    <property type="entry name" value="Cu-oxidase_2"/>
    <property type="match status" value="1"/>
</dbReference>
<evidence type="ECO:0000256" key="2">
    <source>
        <dbReference type="ARBA" id="ARBA00001973"/>
    </source>
</evidence>
<dbReference type="InterPro" id="IPR011707">
    <property type="entry name" value="Cu-oxidase-like_N"/>
</dbReference>
<reference evidence="15 16" key="1">
    <citation type="journal article" date="2019" name="Nat. Microbiol.">
        <title>Mediterranean grassland soil C-N compound turnover is dependent on rainfall and depth, and is mediated by genomically divergent microorganisms.</title>
        <authorList>
            <person name="Diamond S."/>
            <person name="Andeer P.F."/>
            <person name="Li Z."/>
            <person name="Crits-Christoph A."/>
            <person name="Burstein D."/>
            <person name="Anantharaman K."/>
            <person name="Lane K.R."/>
            <person name="Thomas B.C."/>
            <person name="Pan C."/>
            <person name="Northen T.R."/>
            <person name="Banfield J.F."/>
        </authorList>
    </citation>
    <scope>NUCLEOTIDE SEQUENCE [LARGE SCALE GENOMIC DNA]</scope>
    <source>
        <strain evidence="15">NP_4</strain>
    </source>
</reference>
<comment type="catalytic activity">
    <reaction evidence="11">
        <text>nitric oxide + Fe(III)-[cytochrome c] + H2O = Fe(II)-[cytochrome c] + nitrite + 2 H(+)</text>
        <dbReference type="Rhea" id="RHEA:15233"/>
        <dbReference type="Rhea" id="RHEA-COMP:10350"/>
        <dbReference type="Rhea" id="RHEA-COMP:14399"/>
        <dbReference type="ChEBI" id="CHEBI:15377"/>
        <dbReference type="ChEBI" id="CHEBI:15378"/>
        <dbReference type="ChEBI" id="CHEBI:16301"/>
        <dbReference type="ChEBI" id="CHEBI:16480"/>
        <dbReference type="ChEBI" id="CHEBI:29033"/>
        <dbReference type="ChEBI" id="CHEBI:29034"/>
        <dbReference type="EC" id="1.7.2.1"/>
    </reaction>
</comment>
<dbReference type="Pfam" id="PF07732">
    <property type="entry name" value="Cu-oxidase_3"/>
    <property type="match status" value="1"/>
</dbReference>
<evidence type="ECO:0000256" key="4">
    <source>
        <dbReference type="ARBA" id="ARBA00011233"/>
    </source>
</evidence>
<evidence type="ECO:0000313" key="15">
    <source>
        <dbReference type="EMBL" id="TMJ00701.1"/>
    </source>
</evidence>
<comment type="cofactor">
    <cofactor evidence="1 12">
        <name>Cu(+)</name>
        <dbReference type="ChEBI" id="CHEBI:49552"/>
    </cofactor>
</comment>
<dbReference type="CDD" id="cd11024">
    <property type="entry name" value="CuRO_1_2DMCO_NIR_like"/>
    <property type="match status" value="1"/>
</dbReference>
<evidence type="ECO:0000259" key="14">
    <source>
        <dbReference type="Pfam" id="PF07732"/>
    </source>
</evidence>
<gene>
    <name evidence="15" type="ORF">E6H01_08970</name>
</gene>
<keyword evidence="10 12" id="KW-0186">Copper</keyword>
<feature type="domain" description="Plastocyanin-like" evidence="14">
    <location>
        <begin position="163"/>
        <end position="264"/>
    </location>
</feature>
<evidence type="ECO:0000256" key="8">
    <source>
        <dbReference type="ARBA" id="ARBA00022737"/>
    </source>
</evidence>
<dbReference type="InterPro" id="IPR001287">
    <property type="entry name" value="NO2-reductase_Cu"/>
</dbReference>
<proteinExistence type="inferred from homology"/>
<feature type="binding site" description="type 1 copper site" evidence="12">
    <location>
        <position position="196"/>
    </location>
    <ligand>
        <name>Cu cation</name>
        <dbReference type="ChEBI" id="CHEBI:23378"/>
        <label>1</label>
    </ligand>
</feature>
<dbReference type="PANTHER" id="PTHR11709">
    <property type="entry name" value="MULTI-COPPER OXIDASE"/>
    <property type="match status" value="1"/>
</dbReference>
<evidence type="ECO:0000313" key="16">
    <source>
        <dbReference type="Proteomes" id="UP000319353"/>
    </source>
</evidence>
<evidence type="ECO:0000256" key="3">
    <source>
        <dbReference type="ARBA" id="ARBA00010609"/>
    </source>
</evidence>
<sequence>MGVTFLERLAARIARIGRRRGLRTDVAAVPDVPDPSRREFIRAGVGVVGGLAVAAVAPRLAPYPLANLARGLRDGTTPSGTGLAAAAPLITSPGHSGQHGLGHSGNIAVGEVDTKRMAYDPVPFLTQFDRGKVSQLPNGRTLRKFQVVAHDREIEIAPGIFFPAWTFNGTVPGTTLRVREGDRVRIQFVNAGTHPHTMHFHGIHRAEMDGVPGVGPGEIPPGGSFTYEFDAIPFGLHQYHCHTLPLKRHIHKGLYGMFIIDPRQGRPPARELVMVMNAFDTNFDGENEVYAVNTVAFHYAKHPIRVKRNELVRIYVVNMTEFDPINSIHIHGNFFHVYRTGTSLVPSEYTDTIMLCQAERAILEVRFPYAGRFMFHAHQSEFTELGWMGVFEVTGDDDV</sequence>
<feature type="domain" description="Plastocyanin-like" evidence="13">
    <location>
        <begin position="274"/>
        <end position="394"/>
    </location>
</feature>
<evidence type="ECO:0000256" key="1">
    <source>
        <dbReference type="ARBA" id="ARBA00001960"/>
    </source>
</evidence>
<accession>A0A537KYA1</accession>
<name>A0A537KYA1_9BACT</name>
<comment type="similarity">
    <text evidence="3">Belongs to the multicopper oxidase family.</text>
</comment>
<dbReference type="AlphaFoldDB" id="A0A537KYA1"/>
<feature type="binding site" description="type 1 copper site" evidence="12">
    <location>
        <position position="378"/>
    </location>
    <ligand>
        <name>Cu cation</name>
        <dbReference type="ChEBI" id="CHEBI:23378"/>
        <label>1</label>
    </ligand>
</feature>
<evidence type="ECO:0000256" key="9">
    <source>
        <dbReference type="ARBA" id="ARBA00023002"/>
    </source>
</evidence>
<keyword evidence="7 12" id="KW-0479">Metal-binding</keyword>
<evidence type="ECO:0000256" key="10">
    <source>
        <dbReference type="ARBA" id="ARBA00023008"/>
    </source>
</evidence>
<comment type="subunit">
    <text evidence="4">Homotrimer.</text>
</comment>
<evidence type="ECO:0000256" key="7">
    <source>
        <dbReference type="ARBA" id="ARBA00022723"/>
    </source>
</evidence>
<dbReference type="InterPro" id="IPR045087">
    <property type="entry name" value="Cu-oxidase_fam"/>
</dbReference>
<evidence type="ECO:0000256" key="12">
    <source>
        <dbReference type="PIRSR" id="PIRSR601287-1"/>
    </source>
</evidence>
<dbReference type="EC" id="1.7.2.1" evidence="5"/>
<feature type="binding site" description="type 1 copper site" evidence="12">
    <location>
        <position position="241"/>
    </location>
    <ligand>
        <name>Cu cation</name>
        <dbReference type="ChEBI" id="CHEBI:23378"/>
        <label>1</label>
    </ligand>
</feature>
<dbReference type="InterPro" id="IPR011706">
    <property type="entry name" value="Cu-oxidase_C"/>
</dbReference>
<dbReference type="SUPFAM" id="SSF49503">
    <property type="entry name" value="Cupredoxins"/>
    <property type="match status" value="2"/>
</dbReference>
<comment type="caution">
    <text evidence="15">The sequence shown here is derived from an EMBL/GenBank/DDBJ whole genome shotgun (WGS) entry which is preliminary data.</text>
</comment>
<dbReference type="GO" id="GO:0050421">
    <property type="term" value="F:nitrite reductase (NO-forming) activity"/>
    <property type="evidence" value="ECO:0007669"/>
    <property type="project" value="UniProtKB-EC"/>
</dbReference>
<dbReference type="Gene3D" id="2.60.40.420">
    <property type="entry name" value="Cupredoxins - blue copper proteins"/>
    <property type="match status" value="2"/>
</dbReference>
<comment type="cofactor">
    <cofactor evidence="2 12">
        <name>Cu(2+)</name>
        <dbReference type="ChEBI" id="CHEBI:29036"/>
    </cofactor>
</comment>
<dbReference type="GO" id="GO:0005507">
    <property type="term" value="F:copper ion binding"/>
    <property type="evidence" value="ECO:0007669"/>
    <property type="project" value="InterPro"/>
</dbReference>
<keyword evidence="9" id="KW-0560">Oxidoreductase</keyword>
<protein>
    <recommendedName>
        <fullName evidence="6">Copper-containing nitrite reductase</fullName>
        <ecNumber evidence="5">1.7.2.1</ecNumber>
    </recommendedName>
</protein>
<organism evidence="15 16">
    <name type="scientific">Candidatus Segetimicrobium genomatis</name>
    <dbReference type="NCBI Taxonomy" id="2569760"/>
    <lineage>
        <taxon>Bacteria</taxon>
        <taxon>Bacillati</taxon>
        <taxon>Candidatus Sysuimicrobiota</taxon>
        <taxon>Candidatus Sysuimicrobiia</taxon>
        <taxon>Candidatus Sysuimicrobiales</taxon>
        <taxon>Candidatus Segetimicrobiaceae</taxon>
        <taxon>Candidatus Segetimicrobium</taxon>
    </lineage>
</organism>
<evidence type="ECO:0000256" key="11">
    <source>
        <dbReference type="ARBA" id="ARBA00049340"/>
    </source>
</evidence>
<evidence type="ECO:0000256" key="6">
    <source>
        <dbReference type="ARBA" id="ARBA00017290"/>
    </source>
</evidence>
<evidence type="ECO:0000256" key="5">
    <source>
        <dbReference type="ARBA" id="ARBA00011882"/>
    </source>
</evidence>
<dbReference type="EMBL" id="VBAL01000112">
    <property type="protein sequence ID" value="TMJ00701.1"/>
    <property type="molecule type" value="Genomic_DNA"/>
</dbReference>
<dbReference type="PRINTS" id="PR00695">
    <property type="entry name" value="CUNO2RDTASE"/>
</dbReference>
<feature type="binding site" description="type 1 copper site" evidence="12">
    <location>
        <position position="249"/>
    </location>
    <ligand>
        <name>Cu cation</name>
        <dbReference type="ChEBI" id="CHEBI:23378"/>
        <label>1</label>
    </ligand>
</feature>
<feature type="binding site" description="type 1 copper site" evidence="12">
    <location>
        <position position="201"/>
    </location>
    <ligand>
        <name>Cu cation</name>
        <dbReference type="ChEBI" id="CHEBI:23378"/>
        <label>1</label>
    </ligand>
</feature>
<feature type="binding site" description="type 1 copper site" evidence="12">
    <location>
        <position position="240"/>
    </location>
    <ligand>
        <name>Cu cation</name>
        <dbReference type="ChEBI" id="CHEBI:23378"/>
        <label>1</label>
    </ligand>
</feature>
<dbReference type="PANTHER" id="PTHR11709:SF394">
    <property type="entry name" value="FI03373P-RELATED"/>
    <property type="match status" value="1"/>
</dbReference>
<keyword evidence="8" id="KW-0677">Repeat</keyword>
<dbReference type="InterPro" id="IPR008972">
    <property type="entry name" value="Cupredoxin"/>
</dbReference>